<dbReference type="InterPro" id="IPR009057">
    <property type="entry name" value="Homeodomain-like_sf"/>
</dbReference>
<feature type="region of interest" description="Disordered" evidence="2">
    <location>
        <begin position="1"/>
        <end position="25"/>
    </location>
</feature>
<dbReference type="PaxDb" id="55529-EKX37733"/>
<evidence type="ECO:0000256" key="1">
    <source>
        <dbReference type="ARBA" id="ARBA00023242"/>
    </source>
</evidence>
<dbReference type="PANTHER" id="PTHR12802:SF173">
    <property type="entry name" value="MYB-LIKE PROTEIN K"/>
    <property type="match status" value="1"/>
</dbReference>
<feature type="region of interest" description="Disordered" evidence="2">
    <location>
        <begin position="120"/>
        <end position="141"/>
    </location>
</feature>
<dbReference type="KEGG" id="gtt:GUITHDRAFT_116038"/>
<dbReference type="SUPFAM" id="SSF46689">
    <property type="entry name" value="Homeodomain-like"/>
    <property type="match status" value="1"/>
</dbReference>
<evidence type="ECO:0000256" key="2">
    <source>
        <dbReference type="SAM" id="MobiDB-lite"/>
    </source>
</evidence>
<dbReference type="Proteomes" id="UP000011087">
    <property type="component" value="Unassembled WGS sequence"/>
</dbReference>
<dbReference type="EnsemblProtists" id="EKX37733">
    <property type="protein sequence ID" value="EKX37733"/>
    <property type="gene ID" value="GUITHDRAFT_116038"/>
</dbReference>
<dbReference type="OrthoDB" id="118550at2759"/>
<protein>
    <submittedName>
        <fullName evidence="3 4">Uncharacterized protein</fullName>
    </submittedName>
</protein>
<reference evidence="3 5" key="1">
    <citation type="journal article" date="2012" name="Nature">
        <title>Algal genomes reveal evolutionary mosaicism and the fate of nucleomorphs.</title>
        <authorList>
            <consortium name="DOE Joint Genome Institute"/>
            <person name="Curtis B.A."/>
            <person name="Tanifuji G."/>
            <person name="Burki F."/>
            <person name="Gruber A."/>
            <person name="Irimia M."/>
            <person name="Maruyama S."/>
            <person name="Arias M.C."/>
            <person name="Ball S.G."/>
            <person name="Gile G.H."/>
            <person name="Hirakawa Y."/>
            <person name="Hopkins J.F."/>
            <person name="Kuo A."/>
            <person name="Rensing S.A."/>
            <person name="Schmutz J."/>
            <person name="Symeonidi A."/>
            <person name="Elias M."/>
            <person name="Eveleigh R.J."/>
            <person name="Herman E.K."/>
            <person name="Klute M.J."/>
            <person name="Nakayama T."/>
            <person name="Obornik M."/>
            <person name="Reyes-Prieto A."/>
            <person name="Armbrust E.V."/>
            <person name="Aves S.J."/>
            <person name="Beiko R.G."/>
            <person name="Coutinho P."/>
            <person name="Dacks J.B."/>
            <person name="Durnford D.G."/>
            <person name="Fast N.M."/>
            <person name="Green B.R."/>
            <person name="Grisdale C.J."/>
            <person name="Hempel F."/>
            <person name="Henrissat B."/>
            <person name="Hoppner M.P."/>
            <person name="Ishida K."/>
            <person name="Kim E."/>
            <person name="Koreny L."/>
            <person name="Kroth P.G."/>
            <person name="Liu Y."/>
            <person name="Malik S.B."/>
            <person name="Maier U.G."/>
            <person name="McRose D."/>
            <person name="Mock T."/>
            <person name="Neilson J.A."/>
            <person name="Onodera N.T."/>
            <person name="Poole A.M."/>
            <person name="Pritham E.J."/>
            <person name="Richards T.A."/>
            <person name="Rocap G."/>
            <person name="Roy S.W."/>
            <person name="Sarai C."/>
            <person name="Schaack S."/>
            <person name="Shirato S."/>
            <person name="Slamovits C.H."/>
            <person name="Spencer D.F."/>
            <person name="Suzuki S."/>
            <person name="Worden A.Z."/>
            <person name="Zauner S."/>
            <person name="Barry K."/>
            <person name="Bell C."/>
            <person name="Bharti A.K."/>
            <person name="Crow J.A."/>
            <person name="Grimwood J."/>
            <person name="Kramer R."/>
            <person name="Lindquist E."/>
            <person name="Lucas S."/>
            <person name="Salamov A."/>
            <person name="McFadden G.I."/>
            <person name="Lane C.E."/>
            <person name="Keeling P.J."/>
            <person name="Gray M.W."/>
            <person name="Grigoriev I.V."/>
            <person name="Archibald J.M."/>
        </authorList>
    </citation>
    <scope>NUCLEOTIDE SEQUENCE</scope>
    <source>
        <strain evidence="3 5">CCMP2712</strain>
    </source>
</reference>
<evidence type="ECO:0000313" key="3">
    <source>
        <dbReference type="EMBL" id="EKX37733.1"/>
    </source>
</evidence>
<keyword evidence="1" id="KW-0539">Nucleus</keyword>
<evidence type="ECO:0000313" key="4">
    <source>
        <dbReference type="EnsemblProtists" id="EKX37733"/>
    </source>
</evidence>
<organism evidence="3">
    <name type="scientific">Guillardia theta (strain CCMP2712)</name>
    <name type="common">Cryptophyte</name>
    <dbReference type="NCBI Taxonomy" id="905079"/>
    <lineage>
        <taxon>Eukaryota</taxon>
        <taxon>Cryptophyceae</taxon>
        <taxon>Pyrenomonadales</taxon>
        <taxon>Geminigeraceae</taxon>
        <taxon>Guillardia</taxon>
    </lineage>
</organism>
<name>L1IN90_GUITC</name>
<dbReference type="Gene3D" id="1.10.10.60">
    <property type="entry name" value="Homeodomain-like"/>
    <property type="match status" value="1"/>
</dbReference>
<proteinExistence type="predicted"/>
<reference evidence="5" key="2">
    <citation type="submission" date="2012-11" db="EMBL/GenBank/DDBJ databases">
        <authorList>
            <person name="Kuo A."/>
            <person name="Curtis B.A."/>
            <person name="Tanifuji G."/>
            <person name="Burki F."/>
            <person name="Gruber A."/>
            <person name="Irimia M."/>
            <person name="Maruyama S."/>
            <person name="Arias M.C."/>
            <person name="Ball S.G."/>
            <person name="Gile G.H."/>
            <person name="Hirakawa Y."/>
            <person name="Hopkins J.F."/>
            <person name="Rensing S.A."/>
            <person name="Schmutz J."/>
            <person name="Symeonidi A."/>
            <person name="Elias M."/>
            <person name="Eveleigh R.J."/>
            <person name="Herman E.K."/>
            <person name="Klute M.J."/>
            <person name="Nakayama T."/>
            <person name="Obornik M."/>
            <person name="Reyes-Prieto A."/>
            <person name="Armbrust E.V."/>
            <person name="Aves S.J."/>
            <person name="Beiko R.G."/>
            <person name="Coutinho P."/>
            <person name="Dacks J.B."/>
            <person name="Durnford D.G."/>
            <person name="Fast N.M."/>
            <person name="Green B.R."/>
            <person name="Grisdale C."/>
            <person name="Hempe F."/>
            <person name="Henrissat B."/>
            <person name="Hoppner M.P."/>
            <person name="Ishida K.-I."/>
            <person name="Kim E."/>
            <person name="Koreny L."/>
            <person name="Kroth P.G."/>
            <person name="Liu Y."/>
            <person name="Malik S.-B."/>
            <person name="Maier U.G."/>
            <person name="McRose D."/>
            <person name="Mock T."/>
            <person name="Neilson J.A."/>
            <person name="Onodera N.T."/>
            <person name="Poole A.M."/>
            <person name="Pritham E.J."/>
            <person name="Richards T.A."/>
            <person name="Rocap G."/>
            <person name="Roy S.W."/>
            <person name="Sarai C."/>
            <person name="Schaack S."/>
            <person name="Shirato S."/>
            <person name="Slamovits C.H."/>
            <person name="Spencer D.F."/>
            <person name="Suzuki S."/>
            <person name="Worden A.Z."/>
            <person name="Zauner S."/>
            <person name="Barry K."/>
            <person name="Bell C."/>
            <person name="Bharti A.K."/>
            <person name="Crow J.A."/>
            <person name="Grimwood J."/>
            <person name="Kramer R."/>
            <person name="Lindquist E."/>
            <person name="Lucas S."/>
            <person name="Salamov A."/>
            <person name="McFadden G.I."/>
            <person name="Lane C.E."/>
            <person name="Keeling P.J."/>
            <person name="Gray M.W."/>
            <person name="Grigoriev I.V."/>
            <person name="Archibald J.M."/>
        </authorList>
    </citation>
    <scope>NUCLEOTIDE SEQUENCE</scope>
    <source>
        <strain evidence="5">CCMP2712</strain>
    </source>
</reference>
<dbReference type="GeneID" id="17294545"/>
<feature type="compositionally biased region" description="Low complexity" evidence="2">
    <location>
        <begin position="10"/>
        <end position="25"/>
    </location>
</feature>
<dbReference type="HOGENOM" id="CLU_1829034_0_0_1"/>
<gene>
    <name evidence="3" type="ORF">GUITHDRAFT_116038</name>
</gene>
<dbReference type="RefSeq" id="XP_005824713.1">
    <property type="nucleotide sequence ID" value="XM_005824656.1"/>
</dbReference>
<reference evidence="4" key="3">
    <citation type="submission" date="2016-03" db="UniProtKB">
        <authorList>
            <consortium name="EnsemblProtists"/>
        </authorList>
    </citation>
    <scope>IDENTIFICATION</scope>
</reference>
<dbReference type="PANTHER" id="PTHR12802">
    <property type="entry name" value="SWI/SNF COMPLEX-RELATED"/>
    <property type="match status" value="1"/>
</dbReference>
<keyword evidence="5" id="KW-1185">Reference proteome</keyword>
<sequence length="141" mass="15641">MSQQCVMDWSSAGSSSPSQSEAEISAAADEEAWNYSLFDFILAHDAASSFDANVSFAPVKRVPKVQPHASKRWSTLEHQRFLVALDMYHVPGREGQARGEEHGSGLGRGAAKKISDFVQTRSEAQVRSHAQKYFAQRRNRS</sequence>
<dbReference type="EMBL" id="JH993055">
    <property type="protein sequence ID" value="EKX37733.1"/>
    <property type="molecule type" value="Genomic_DNA"/>
</dbReference>
<accession>L1IN90</accession>
<evidence type="ECO:0000313" key="5">
    <source>
        <dbReference type="Proteomes" id="UP000011087"/>
    </source>
</evidence>
<dbReference type="AlphaFoldDB" id="L1IN90"/>